<dbReference type="NCBIfam" id="NF041518">
    <property type="entry name" value="choice_anch_Q"/>
    <property type="match status" value="1"/>
</dbReference>
<dbReference type="InterPro" id="IPR011050">
    <property type="entry name" value="Pectin_lyase_fold/virulence"/>
</dbReference>
<protein>
    <submittedName>
        <fullName evidence="1">Putative outer membrane repeat protein</fullName>
    </submittedName>
</protein>
<dbReference type="Proteomes" id="UP000253083">
    <property type="component" value="Unassembled WGS sequence"/>
</dbReference>
<dbReference type="PANTHER" id="PTHR11319">
    <property type="entry name" value="G PROTEIN-COUPLED RECEPTOR-RELATED"/>
    <property type="match status" value="1"/>
</dbReference>
<evidence type="ECO:0000313" key="2">
    <source>
        <dbReference type="Proteomes" id="UP000253083"/>
    </source>
</evidence>
<dbReference type="InterPro" id="IPR006626">
    <property type="entry name" value="PbH1"/>
</dbReference>
<name>A0A395JN17_9GAMM</name>
<dbReference type="SMART" id="SM00710">
    <property type="entry name" value="PbH1"/>
    <property type="match status" value="11"/>
</dbReference>
<sequence length="1013" mass="102128">MPPLNNFQKSCIALAVGQALIPTNLRAATITVDAPGSIDECNLYDAIASANTDSAVGFCVAGSGADTIELYANARFVLDNPGTEGLLINSAVTINGNNSIITRDTATLTAKRLIDIAAGAVVTINDLALDEGLLQAGDGGGAGIRVTDASLTLNNSSVTDNRVNPSDPPESGGGILASGSHVELNYVNLYRNSAGIGGAISLVGGSSLTVTQSSVKRNSATYHGGAIHTTGTLGMSISGSDIRRNTAGYSGGAISSVTDTTIASSYFSRNRAGTNGGAIIAGPGPLVISDSNFTANEAYEQGGAIDVNGSTTFSMDKTALSDNFIGGEYGSPSLVGGAAIALSASINSSNTISNSTVSGNLVRANSVALYGGAILLGGSSLSIVNSTIVGGEGGEFGPDAKAEGIFAYDNSSVALINTVISKSNFASIGGVLGNSYGGELSLCDFEAGSSLSQNINNFFSDESCDGVADGDAKLSRLKVKSANDGGEFAIAGASVNTSYVNYGRATQTVYPVYQSFYMPLFGSPLLNAGDVTVCGASPVSGFDQRGQAHSSGACDIGSIDVSIGTLLVDNTGDEISDAISACTLRDALISTSIIGGEGGEGGEIPRTGSTCDVAYDLTNIRFDSAVFPPNGSSMITLGDELPIIVSAVSVQGPSQKVGALSISGNDGVQVMRAYNADLQLSNLTISNGSSGFAGGGIAVYASALTLSNVMVSNNTATQAGAGLRISYQSTASLTNTTVSANYLTGTSYSASGGEGAGISAAYFSRLIIDKSTISSNSVGTFSGTVGLQGGGIALSSAAIASVRNSTISGNRADNGGGVYVTQGGEMASYNSTISNNYAMSQGGGVNVVNGGELFVLNSIVSGNRSGLVGKEVSVNDFANTVFFGSILGEASNTYVDSVFTSSSTAGFYNSDTSFVATSDVSGGAPNPDATALRSIIGPLRNNGGRTFTHNLVNNSPAIDAGQQFLCGGEFDLPRDQRDFYRNDGACDIGSIEYVKDACFVVPIAGGKAVVFCL</sequence>
<proteinExistence type="predicted"/>
<dbReference type="EMBL" id="QNRT01000001">
    <property type="protein sequence ID" value="RBP52867.1"/>
    <property type="molecule type" value="Genomic_DNA"/>
</dbReference>
<comment type="caution">
    <text evidence="1">The sequence shown here is derived from an EMBL/GenBank/DDBJ whole genome shotgun (WGS) entry which is preliminary data.</text>
</comment>
<gene>
    <name evidence="1" type="ORF">DFR28_101251</name>
</gene>
<dbReference type="RefSeq" id="WP_113952481.1">
    <property type="nucleotide sequence ID" value="NZ_QNRT01000001.1"/>
</dbReference>
<dbReference type="InParanoid" id="A0A395JN17"/>
<organism evidence="1 2">
    <name type="scientific">Arenicella xantha</name>
    <dbReference type="NCBI Taxonomy" id="644221"/>
    <lineage>
        <taxon>Bacteria</taxon>
        <taxon>Pseudomonadati</taxon>
        <taxon>Pseudomonadota</taxon>
        <taxon>Gammaproteobacteria</taxon>
        <taxon>Arenicellales</taxon>
        <taxon>Arenicellaceae</taxon>
        <taxon>Arenicella</taxon>
    </lineage>
</organism>
<dbReference type="InterPro" id="IPR059226">
    <property type="entry name" value="Choice_anch_Q_dom"/>
</dbReference>
<dbReference type="PANTHER" id="PTHR11319:SF35">
    <property type="entry name" value="OUTER MEMBRANE PROTEIN PMPC-RELATED"/>
    <property type="match status" value="1"/>
</dbReference>
<dbReference type="AlphaFoldDB" id="A0A395JN17"/>
<dbReference type="SUPFAM" id="SSF51126">
    <property type="entry name" value="Pectin lyase-like"/>
    <property type="match status" value="3"/>
</dbReference>
<accession>A0A395JN17</accession>
<keyword evidence="2" id="KW-1185">Reference proteome</keyword>
<evidence type="ECO:0000313" key="1">
    <source>
        <dbReference type="EMBL" id="RBP52867.1"/>
    </source>
</evidence>
<dbReference type="OrthoDB" id="6057622at2"/>
<reference evidence="1 2" key="1">
    <citation type="submission" date="2018-06" db="EMBL/GenBank/DDBJ databases">
        <title>Genomic Encyclopedia of Type Strains, Phase IV (KMG-IV): sequencing the most valuable type-strain genomes for metagenomic binning, comparative biology and taxonomic classification.</title>
        <authorList>
            <person name="Goeker M."/>
        </authorList>
    </citation>
    <scope>NUCLEOTIDE SEQUENCE [LARGE SCALE GENOMIC DNA]</scope>
    <source>
        <strain evidence="1 2">DSM 24032</strain>
    </source>
</reference>